<sequence>MTTMITRPQRRLGRLPVATDVRTLRLAQYVDRSALPPAPPEMDISRAVYEWPMYANDRIGDCTTAAAGHMIEAWTAAATGTPVVVSERDVLVAFDHVKQVDPFTGEEGAIELDVLRYWRKTGIGEHRVGAFARVSTADRELVRIAAYLFGGLYIGLALPLTAQRQDAWDWTGSLTGPATPGSWGGHAVDVVAYDDTGLTIVTWGALKRMTWAFWDRYCDEAYCLISDDFLRNGRAPNGFDAAALRADLALVTA</sequence>
<dbReference type="AlphaFoldDB" id="A0A6J6NS84"/>
<evidence type="ECO:0000313" key="1">
    <source>
        <dbReference type="EMBL" id="CAB4689580.1"/>
    </source>
</evidence>
<reference evidence="1" key="1">
    <citation type="submission" date="2020-05" db="EMBL/GenBank/DDBJ databases">
        <authorList>
            <person name="Chiriac C."/>
            <person name="Salcher M."/>
            <person name="Ghai R."/>
            <person name="Kavagutti S V."/>
        </authorList>
    </citation>
    <scope>NUCLEOTIDE SEQUENCE</scope>
</reference>
<accession>A0A6J6NS84</accession>
<dbReference type="SUPFAM" id="SSF54001">
    <property type="entry name" value="Cysteine proteinases"/>
    <property type="match status" value="1"/>
</dbReference>
<dbReference type="InterPro" id="IPR038765">
    <property type="entry name" value="Papain-like_cys_pep_sf"/>
</dbReference>
<protein>
    <submittedName>
        <fullName evidence="1">Unannotated protein</fullName>
    </submittedName>
</protein>
<dbReference type="EMBL" id="CAEZXP010000001">
    <property type="protein sequence ID" value="CAB4689580.1"/>
    <property type="molecule type" value="Genomic_DNA"/>
</dbReference>
<name>A0A6J6NS84_9ZZZZ</name>
<organism evidence="1">
    <name type="scientific">freshwater metagenome</name>
    <dbReference type="NCBI Taxonomy" id="449393"/>
    <lineage>
        <taxon>unclassified sequences</taxon>
        <taxon>metagenomes</taxon>
        <taxon>ecological metagenomes</taxon>
    </lineage>
</organism>
<proteinExistence type="predicted"/>
<gene>
    <name evidence="1" type="ORF">UFOPK2399_00608</name>
</gene>